<dbReference type="AlphaFoldDB" id="A0AAJ1SY80"/>
<evidence type="ECO:0000256" key="2">
    <source>
        <dbReference type="ARBA" id="ARBA00022475"/>
    </source>
</evidence>
<dbReference type="GO" id="GO:0005436">
    <property type="term" value="F:sodium:phosphate symporter activity"/>
    <property type="evidence" value="ECO:0007669"/>
    <property type="project" value="InterPro"/>
</dbReference>
<name>A0AAJ1SY80_9BACI</name>
<feature type="transmembrane region" description="Helical" evidence="6">
    <location>
        <begin position="6"/>
        <end position="28"/>
    </location>
</feature>
<sequence>MLYIFLFLFFIGCFILGMTWLRVGLFNLSSHKIKTWISRLTSTPFRGLLVGTGITGILQSSSAVMVLTVGLVSAKVLTFPQTIGIILGTNIGTTFTLELITFNIDIFIIPLFILGIILLFLRHPMFNSLSYIFIGIALVFSSMNAFEWLTKPMQKIASISNVLQLVDHHVLSAVLFGVIITAIIQSSTAMTGIAMGFLASGVITLDTGIAIMLGANIGTCITAYLATIGAGNEAKLTAYAHIWLNVLGVMTFLPFIPKLSNLAISLTSSPQTQLAHASVVFNVLCSVGVLPFANLFAKFILKIHGKSHPPSTFTN</sequence>
<dbReference type="GO" id="GO:0005886">
    <property type="term" value="C:plasma membrane"/>
    <property type="evidence" value="ECO:0007669"/>
    <property type="project" value="UniProtKB-SubCell"/>
</dbReference>
<dbReference type="NCBIfam" id="NF037997">
    <property type="entry name" value="Na_Pi_symport"/>
    <property type="match status" value="1"/>
</dbReference>
<dbReference type="Pfam" id="PF02690">
    <property type="entry name" value="Na_Pi_cotrans"/>
    <property type="match status" value="2"/>
</dbReference>
<keyword evidence="8" id="KW-1185">Reference proteome</keyword>
<keyword evidence="5 6" id="KW-0472">Membrane</keyword>
<feature type="transmembrane region" description="Helical" evidence="6">
    <location>
        <begin position="48"/>
        <end position="72"/>
    </location>
</feature>
<keyword evidence="4 6" id="KW-1133">Transmembrane helix</keyword>
<dbReference type="NCBIfam" id="TIGR00704">
    <property type="entry name" value="NaPi_cotrn_rel"/>
    <property type="match status" value="1"/>
</dbReference>
<proteinExistence type="predicted"/>
<reference evidence="7" key="1">
    <citation type="submission" date="2023-07" db="EMBL/GenBank/DDBJ databases">
        <title>Genomic Encyclopedia of Type Strains, Phase IV (KMG-IV): sequencing the most valuable type-strain genomes for metagenomic binning, comparative biology and taxonomic classification.</title>
        <authorList>
            <person name="Goeker M."/>
        </authorList>
    </citation>
    <scope>NUCLEOTIDE SEQUENCE</scope>
    <source>
        <strain evidence="7">DSM 23947</strain>
    </source>
</reference>
<dbReference type="GO" id="GO:0044341">
    <property type="term" value="P:sodium-dependent phosphate transport"/>
    <property type="evidence" value="ECO:0007669"/>
    <property type="project" value="InterPro"/>
</dbReference>
<feature type="transmembrane region" description="Helical" evidence="6">
    <location>
        <begin position="170"/>
        <end position="203"/>
    </location>
</feature>
<feature type="transmembrane region" description="Helical" evidence="6">
    <location>
        <begin position="238"/>
        <end position="256"/>
    </location>
</feature>
<evidence type="ECO:0000313" key="7">
    <source>
        <dbReference type="EMBL" id="MDQ0213927.1"/>
    </source>
</evidence>
<feature type="transmembrane region" description="Helical" evidence="6">
    <location>
        <begin position="276"/>
        <end position="297"/>
    </location>
</feature>
<dbReference type="InterPro" id="IPR004633">
    <property type="entry name" value="NaPi_cotrn-rel/YqeW-like"/>
</dbReference>
<dbReference type="Proteomes" id="UP001237207">
    <property type="component" value="Unassembled WGS sequence"/>
</dbReference>
<evidence type="ECO:0000256" key="1">
    <source>
        <dbReference type="ARBA" id="ARBA00004651"/>
    </source>
</evidence>
<protein>
    <submittedName>
        <fullName evidence="7">Phosphate:Na+ symporter</fullName>
    </submittedName>
</protein>
<gene>
    <name evidence="7" type="ORF">J2S13_000321</name>
</gene>
<feature type="transmembrane region" description="Helical" evidence="6">
    <location>
        <begin position="78"/>
        <end position="97"/>
    </location>
</feature>
<dbReference type="PANTHER" id="PTHR10010">
    <property type="entry name" value="SOLUTE CARRIER FAMILY 34 SODIUM PHOSPHATE , MEMBER 2-RELATED"/>
    <property type="match status" value="1"/>
</dbReference>
<dbReference type="PANTHER" id="PTHR10010:SF46">
    <property type="entry name" value="SODIUM-DEPENDENT PHOSPHATE TRANSPORT PROTEIN 2B"/>
    <property type="match status" value="1"/>
</dbReference>
<dbReference type="EMBL" id="JAUSUC010000002">
    <property type="protein sequence ID" value="MDQ0213927.1"/>
    <property type="molecule type" value="Genomic_DNA"/>
</dbReference>
<keyword evidence="2" id="KW-1003">Cell membrane</keyword>
<evidence type="ECO:0000256" key="3">
    <source>
        <dbReference type="ARBA" id="ARBA00022692"/>
    </source>
</evidence>
<feature type="transmembrane region" description="Helical" evidence="6">
    <location>
        <begin position="209"/>
        <end position="226"/>
    </location>
</feature>
<comment type="subcellular location">
    <subcellularLocation>
        <location evidence="1">Cell membrane</location>
        <topology evidence="1">Multi-pass membrane protein</topology>
    </subcellularLocation>
</comment>
<accession>A0AAJ1SY80</accession>
<evidence type="ECO:0000256" key="5">
    <source>
        <dbReference type="ARBA" id="ARBA00023136"/>
    </source>
</evidence>
<evidence type="ECO:0000313" key="8">
    <source>
        <dbReference type="Proteomes" id="UP001237207"/>
    </source>
</evidence>
<comment type="caution">
    <text evidence="7">The sequence shown here is derived from an EMBL/GenBank/DDBJ whole genome shotgun (WGS) entry which is preliminary data.</text>
</comment>
<keyword evidence="3 6" id="KW-0812">Transmembrane</keyword>
<evidence type="ECO:0000256" key="6">
    <source>
        <dbReference type="SAM" id="Phobius"/>
    </source>
</evidence>
<dbReference type="RefSeq" id="WP_307255921.1">
    <property type="nucleotide sequence ID" value="NZ_JAUSUC010000002.1"/>
</dbReference>
<feature type="transmembrane region" description="Helical" evidence="6">
    <location>
        <begin position="104"/>
        <end position="123"/>
    </location>
</feature>
<dbReference type="InterPro" id="IPR003841">
    <property type="entry name" value="Na/Pi_transpt"/>
</dbReference>
<evidence type="ECO:0000256" key="4">
    <source>
        <dbReference type="ARBA" id="ARBA00022989"/>
    </source>
</evidence>
<feature type="transmembrane region" description="Helical" evidence="6">
    <location>
        <begin position="129"/>
        <end position="149"/>
    </location>
</feature>
<organism evidence="7 8">
    <name type="scientific">Oikeobacillus pervagus</name>
    <dbReference type="NCBI Taxonomy" id="1325931"/>
    <lineage>
        <taxon>Bacteria</taxon>
        <taxon>Bacillati</taxon>
        <taxon>Bacillota</taxon>
        <taxon>Bacilli</taxon>
        <taxon>Bacillales</taxon>
        <taxon>Bacillaceae</taxon>
        <taxon>Oikeobacillus</taxon>
    </lineage>
</organism>